<accession>A0A6J5LBB0</accession>
<protein>
    <submittedName>
        <fullName evidence="1">Uncharacterized protein</fullName>
    </submittedName>
</protein>
<reference evidence="1" key="1">
    <citation type="submission" date="2020-04" db="EMBL/GenBank/DDBJ databases">
        <authorList>
            <person name="Chiriac C."/>
            <person name="Salcher M."/>
            <person name="Ghai R."/>
            <person name="Kavagutti S V."/>
        </authorList>
    </citation>
    <scope>NUCLEOTIDE SEQUENCE</scope>
</reference>
<name>A0A6J5LBB0_9CAUD</name>
<gene>
    <name evidence="1" type="ORF">UFOVP137_22</name>
</gene>
<dbReference type="EMBL" id="LR796255">
    <property type="protein sequence ID" value="CAB4131898.1"/>
    <property type="molecule type" value="Genomic_DNA"/>
</dbReference>
<organism evidence="1">
    <name type="scientific">uncultured Caudovirales phage</name>
    <dbReference type="NCBI Taxonomy" id="2100421"/>
    <lineage>
        <taxon>Viruses</taxon>
        <taxon>Duplodnaviria</taxon>
        <taxon>Heunggongvirae</taxon>
        <taxon>Uroviricota</taxon>
        <taxon>Caudoviricetes</taxon>
        <taxon>Peduoviridae</taxon>
        <taxon>Maltschvirus</taxon>
        <taxon>Maltschvirus maltsch</taxon>
    </lineage>
</organism>
<evidence type="ECO:0000313" key="1">
    <source>
        <dbReference type="EMBL" id="CAB4131898.1"/>
    </source>
</evidence>
<proteinExistence type="predicted"/>
<sequence>MASEVDIANIALSHLGDVANVSSIDPPEGSAQAQHCARFYPVARDALLEMHTWGFCTKRISLPLLSASLEQWQYVYQAPSDSLAIIAILAPDAADDYSQQLPVAYTQQGIVNTGQGLYTPQPFEVETLQDGTQVIYTNQEEATLRYTAKITDTTQFTPLFTTALTHLLASYLAGPILKGEVGRAEAKGQMQLFQAFFAKATASDSGQRRITIKQSTPWMAGR</sequence>